<dbReference type="EMBL" id="BJWL01000006">
    <property type="protein sequence ID" value="GFY89384.1"/>
    <property type="molecule type" value="Genomic_DNA"/>
</dbReference>
<keyword evidence="4" id="KW-0812">Transmembrane</keyword>
<feature type="transmembrane region" description="Helical" evidence="4">
    <location>
        <begin position="91"/>
        <end position="111"/>
    </location>
</feature>
<proteinExistence type="predicted"/>
<dbReference type="InterPro" id="IPR013210">
    <property type="entry name" value="LRR_N_plant-typ"/>
</dbReference>
<name>A0A7J0ESC1_9ERIC</name>
<keyword evidence="7" id="KW-0418">Kinase</keyword>
<evidence type="ECO:0000256" key="5">
    <source>
        <dbReference type="SAM" id="SignalP"/>
    </source>
</evidence>
<gene>
    <name evidence="7" type="ORF">Acr_06g0013240</name>
</gene>
<accession>A0A7J0ESC1</accession>
<feature type="domain" description="Leucine-rich repeat-containing N-terminal plant-type" evidence="6">
    <location>
        <begin position="29"/>
        <end position="68"/>
    </location>
</feature>
<evidence type="ECO:0000259" key="6">
    <source>
        <dbReference type="Pfam" id="PF08263"/>
    </source>
</evidence>
<evidence type="ECO:0000313" key="7">
    <source>
        <dbReference type="EMBL" id="GFY89384.1"/>
    </source>
</evidence>
<dbReference type="OrthoDB" id="406235at2759"/>
<dbReference type="PANTHER" id="PTHR47988">
    <property type="entry name" value="SOMATIC EMBRYOGENESIS RECEPTOR KINASE 1"/>
    <property type="match status" value="1"/>
</dbReference>
<sequence>MDGTVSPISASALIFLILVAARLLQVSGNAEGDALNALKTNLADPNNVLQSWDPTLVNPCTWFHVTCNSENSVTRVDLGNANLSGQLVSPAWATFQFAVFSVIVLAFVSGFSPLQFPCIHLDAVLEYVMVPGFSPLQFPSIDLDAVE</sequence>
<keyword evidence="7" id="KW-0808">Transferase</keyword>
<comment type="caution">
    <text evidence="7">The sequence shown here is derived from an EMBL/GenBank/DDBJ whole genome shotgun (WGS) entry which is preliminary data.</text>
</comment>
<reference evidence="7 8" key="1">
    <citation type="submission" date="2019-07" db="EMBL/GenBank/DDBJ databases">
        <title>De Novo Assembly of kiwifruit Actinidia rufa.</title>
        <authorList>
            <person name="Sugita-Konishi S."/>
            <person name="Sato K."/>
            <person name="Mori E."/>
            <person name="Abe Y."/>
            <person name="Kisaki G."/>
            <person name="Hamano K."/>
            <person name="Suezawa K."/>
            <person name="Otani M."/>
            <person name="Fukuda T."/>
            <person name="Manabe T."/>
            <person name="Gomi K."/>
            <person name="Tabuchi M."/>
            <person name="Akimitsu K."/>
            <person name="Kataoka I."/>
        </authorList>
    </citation>
    <scope>NUCLEOTIDE SEQUENCE [LARGE SCALE GENOMIC DNA]</scope>
    <source>
        <strain evidence="8">cv. Fuchu</strain>
    </source>
</reference>
<keyword evidence="7" id="KW-0675">Receptor</keyword>
<protein>
    <submittedName>
        <fullName evidence="7">Somatic embryogenesis receptor-like kinase 2</fullName>
    </submittedName>
</protein>
<dbReference type="Proteomes" id="UP000585474">
    <property type="component" value="Unassembled WGS sequence"/>
</dbReference>
<feature type="signal peptide" evidence="5">
    <location>
        <begin position="1"/>
        <end position="28"/>
    </location>
</feature>
<keyword evidence="3" id="KW-0677">Repeat</keyword>
<feature type="chain" id="PRO_5029655027" evidence="5">
    <location>
        <begin position="29"/>
        <end position="147"/>
    </location>
</feature>
<keyword evidence="1" id="KW-0433">Leucine-rich repeat</keyword>
<dbReference type="AlphaFoldDB" id="A0A7J0ESC1"/>
<evidence type="ECO:0000256" key="2">
    <source>
        <dbReference type="ARBA" id="ARBA00022729"/>
    </source>
</evidence>
<evidence type="ECO:0000256" key="3">
    <source>
        <dbReference type="ARBA" id="ARBA00022737"/>
    </source>
</evidence>
<dbReference type="Gene3D" id="3.80.10.10">
    <property type="entry name" value="Ribonuclease Inhibitor"/>
    <property type="match status" value="1"/>
</dbReference>
<keyword evidence="4" id="KW-1133">Transmembrane helix</keyword>
<keyword evidence="2 5" id="KW-0732">Signal</keyword>
<evidence type="ECO:0000256" key="4">
    <source>
        <dbReference type="SAM" id="Phobius"/>
    </source>
</evidence>
<keyword evidence="8" id="KW-1185">Reference proteome</keyword>
<organism evidence="7 8">
    <name type="scientific">Actinidia rufa</name>
    <dbReference type="NCBI Taxonomy" id="165716"/>
    <lineage>
        <taxon>Eukaryota</taxon>
        <taxon>Viridiplantae</taxon>
        <taxon>Streptophyta</taxon>
        <taxon>Embryophyta</taxon>
        <taxon>Tracheophyta</taxon>
        <taxon>Spermatophyta</taxon>
        <taxon>Magnoliopsida</taxon>
        <taxon>eudicotyledons</taxon>
        <taxon>Gunneridae</taxon>
        <taxon>Pentapetalae</taxon>
        <taxon>asterids</taxon>
        <taxon>Ericales</taxon>
        <taxon>Actinidiaceae</taxon>
        <taxon>Actinidia</taxon>
    </lineage>
</organism>
<evidence type="ECO:0000313" key="8">
    <source>
        <dbReference type="Proteomes" id="UP000585474"/>
    </source>
</evidence>
<dbReference type="GO" id="GO:0016301">
    <property type="term" value="F:kinase activity"/>
    <property type="evidence" value="ECO:0007669"/>
    <property type="project" value="UniProtKB-KW"/>
</dbReference>
<evidence type="ECO:0000256" key="1">
    <source>
        <dbReference type="ARBA" id="ARBA00022614"/>
    </source>
</evidence>
<dbReference type="InterPro" id="IPR032675">
    <property type="entry name" value="LRR_dom_sf"/>
</dbReference>
<keyword evidence="4" id="KW-0472">Membrane</keyword>
<dbReference type="Pfam" id="PF08263">
    <property type="entry name" value="LRRNT_2"/>
    <property type="match status" value="1"/>
</dbReference>